<dbReference type="HAMAP" id="MF_00219">
    <property type="entry name" value="PyrC_classII"/>
    <property type="match status" value="1"/>
</dbReference>
<feature type="binding site" evidence="10">
    <location>
        <position position="225"/>
    </location>
    <ligand>
        <name>substrate</name>
    </ligand>
</feature>
<dbReference type="NCBIfam" id="TIGR00856">
    <property type="entry name" value="pyrC_dimer"/>
    <property type="match status" value="1"/>
</dbReference>
<dbReference type="GO" id="GO:0005737">
    <property type="term" value="C:cytoplasm"/>
    <property type="evidence" value="ECO:0007669"/>
    <property type="project" value="TreeGrafter"/>
</dbReference>
<dbReference type="PANTHER" id="PTHR43137:SF1">
    <property type="entry name" value="DIHYDROOROTASE"/>
    <property type="match status" value="1"/>
</dbReference>
<reference evidence="15 16" key="1">
    <citation type="submission" date="2016-06" db="EMBL/GenBank/DDBJ databases">
        <authorList>
            <person name="Petersen J."/>
            <person name="Sayavedra L."/>
        </authorList>
    </citation>
    <scope>NUCLEOTIDE SEQUENCE [LARGE SCALE GENOMIC DNA]</scope>
    <source>
        <strain evidence="16">BazSymA</strain>
        <strain evidence="15">BazSymB</strain>
    </source>
</reference>
<feature type="binding site" evidence="10">
    <location>
        <position position="48"/>
    </location>
    <ligand>
        <name>substrate</name>
    </ligand>
</feature>
<dbReference type="FunFam" id="3.20.20.140:FF:000006">
    <property type="entry name" value="Dihydroorotase"/>
    <property type="match status" value="1"/>
</dbReference>
<proteinExistence type="inferred from homology"/>
<keyword evidence="6 10" id="KW-0378">Hydrolase</keyword>
<feature type="modified residue" description="N6-carboxylysine" evidence="10">
    <location>
        <position position="105"/>
    </location>
</feature>
<name>A0A1H6M962_9GAMM</name>
<dbReference type="Gene3D" id="3.20.20.140">
    <property type="entry name" value="Metal-dependent hydrolases"/>
    <property type="match status" value="1"/>
</dbReference>
<feature type="binding site" evidence="10">
    <location>
        <position position="142"/>
    </location>
    <ligand>
        <name>substrate</name>
    </ligand>
</feature>
<evidence type="ECO:0000256" key="11">
    <source>
        <dbReference type="RuleBase" id="RU003440"/>
    </source>
</evidence>
<dbReference type="InterPro" id="IPR002195">
    <property type="entry name" value="Dihydroorotase_CS"/>
</dbReference>
<protein>
    <recommendedName>
        <fullName evidence="4 10">Dihydroorotase</fullName>
        <shortName evidence="10">DHOase</shortName>
        <ecNumber evidence="4 10">3.5.2.3</ecNumber>
    </recommendedName>
</protein>
<dbReference type="PIRSF" id="PIRSF001237">
    <property type="entry name" value="DHOdimr"/>
    <property type="match status" value="1"/>
</dbReference>
<feature type="binding site" evidence="10">
    <location>
        <position position="142"/>
    </location>
    <ligand>
        <name>Zn(2+)</name>
        <dbReference type="ChEBI" id="CHEBI:29105"/>
        <label>2</label>
    </ligand>
</feature>
<accession>A0A1H6M962</accession>
<evidence type="ECO:0000313" key="16">
    <source>
        <dbReference type="Proteomes" id="UP000198988"/>
    </source>
</evidence>
<dbReference type="GO" id="GO:0004151">
    <property type="term" value="F:dihydroorotase activity"/>
    <property type="evidence" value="ECO:0007669"/>
    <property type="project" value="UniProtKB-UniRule"/>
</dbReference>
<keyword evidence="8 10" id="KW-0665">Pyrimidine biosynthesis</keyword>
<dbReference type="Proteomes" id="UP000198988">
    <property type="component" value="Unassembled WGS sequence"/>
</dbReference>
<dbReference type="Proteomes" id="UP000198559">
    <property type="component" value="Unassembled WGS sequence"/>
</dbReference>
<dbReference type="GO" id="GO:0008270">
    <property type="term" value="F:zinc ion binding"/>
    <property type="evidence" value="ECO:0007669"/>
    <property type="project" value="UniProtKB-UniRule"/>
</dbReference>
<dbReference type="EMBL" id="CDSC02000026">
    <property type="protein sequence ID" value="SEH59175.1"/>
    <property type="molecule type" value="Genomic_DNA"/>
</dbReference>
<dbReference type="CDD" id="cd01294">
    <property type="entry name" value="DHOase"/>
    <property type="match status" value="1"/>
</dbReference>
<comment type="subunit">
    <text evidence="10">Homodimer.</text>
</comment>
<dbReference type="InterPro" id="IPR006680">
    <property type="entry name" value="Amidohydro-rel"/>
</dbReference>
<comment type="similarity">
    <text evidence="3 10 11">Belongs to the metallo-dependent hydrolases superfamily. DHOase family. Class II DHOase subfamily.</text>
</comment>
<reference evidence="14" key="2">
    <citation type="submission" date="2016-06" db="EMBL/GenBank/DDBJ databases">
        <authorList>
            <person name="Olsen C.W."/>
            <person name="Carey S."/>
            <person name="Hinshaw L."/>
            <person name="Karasin A.I."/>
        </authorList>
    </citation>
    <scope>NUCLEOTIDE SEQUENCE [LARGE SCALE GENOMIC DNA]</scope>
    <source>
        <strain evidence="13">BazSymA</strain>
        <strain evidence="14">BazSymB</strain>
    </source>
</reference>
<evidence type="ECO:0000259" key="12">
    <source>
        <dbReference type="Pfam" id="PF01979"/>
    </source>
</evidence>
<comment type="catalytic activity">
    <reaction evidence="9 10 11">
        <text>(S)-dihydroorotate + H2O = N-carbamoyl-L-aspartate + H(+)</text>
        <dbReference type="Rhea" id="RHEA:24296"/>
        <dbReference type="ChEBI" id="CHEBI:15377"/>
        <dbReference type="ChEBI" id="CHEBI:15378"/>
        <dbReference type="ChEBI" id="CHEBI:30864"/>
        <dbReference type="ChEBI" id="CHEBI:32814"/>
        <dbReference type="EC" id="3.5.2.3"/>
    </reaction>
</comment>
<feature type="binding site" evidence="10">
    <location>
        <position position="22"/>
    </location>
    <ligand>
        <name>Zn(2+)</name>
        <dbReference type="ChEBI" id="CHEBI:29105"/>
        <label>1</label>
    </ligand>
</feature>
<gene>
    <name evidence="10" type="primary">pyrC</name>
    <name evidence="13" type="ORF">BAZSYMA_ORF12_GLIMMER3</name>
    <name evidence="14" type="ORF">BAZSYMB_SCAFFOLD00006_35</name>
</gene>
<evidence type="ECO:0000256" key="1">
    <source>
        <dbReference type="ARBA" id="ARBA00002368"/>
    </source>
</evidence>
<evidence type="ECO:0000256" key="6">
    <source>
        <dbReference type="ARBA" id="ARBA00022801"/>
    </source>
</evidence>
<evidence type="ECO:0000313" key="14">
    <source>
        <dbReference type="EMBL" id="SEH94078.1"/>
    </source>
</evidence>
<dbReference type="STRING" id="235205.BAZSYMB_SCAFFOLD00006_35"/>
<feature type="domain" description="Amidohydrolase-related" evidence="12">
    <location>
        <begin position="18"/>
        <end position="324"/>
    </location>
</feature>
<dbReference type="PROSITE" id="PS00482">
    <property type="entry name" value="DIHYDROOROTASE_1"/>
    <property type="match status" value="1"/>
</dbReference>
<feature type="binding site" evidence="10">
    <location>
        <position position="253"/>
    </location>
    <ligand>
        <name>Zn(2+)</name>
        <dbReference type="ChEBI" id="CHEBI:29105"/>
        <label>1</label>
    </ligand>
</feature>
<dbReference type="RefSeq" id="WP_237731761.1">
    <property type="nucleotide sequence ID" value="NZ_CDSC02000026.1"/>
</dbReference>
<dbReference type="EC" id="3.5.2.3" evidence="4 10"/>
<evidence type="ECO:0000256" key="2">
    <source>
        <dbReference type="ARBA" id="ARBA00004880"/>
    </source>
</evidence>
<comment type="pathway">
    <text evidence="2 10 11">Pyrimidine metabolism; UMP biosynthesis via de novo pathway; (S)-dihydroorotate from bicarbonate: step 3/3.</text>
</comment>
<keyword evidence="5 10" id="KW-0479">Metal-binding</keyword>
<dbReference type="GO" id="GO:0044205">
    <property type="term" value="P:'de novo' UMP biosynthetic process"/>
    <property type="evidence" value="ECO:0007669"/>
    <property type="project" value="UniProtKB-UniRule"/>
</dbReference>
<evidence type="ECO:0000256" key="8">
    <source>
        <dbReference type="ARBA" id="ARBA00022975"/>
    </source>
</evidence>
<dbReference type="InterPro" id="IPR004721">
    <property type="entry name" value="DHOdimr"/>
</dbReference>
<feature type="binding site" description="via carbamate group" evidence="10">
    <location>
        <position position="105"/>
    </location>
    <ligand>
        <name>Zn(2+)</name>
        <dbReference type="ChEBI" id="CHEBI:29105"/>
        <label>2</label>
    </ligand>
</feature>
<comment type="cofactor">
    <cofactor evidence="10 11">
        <name>Zn(2+)</name>
        <dbReference type="ChEBI" id="CHEBI:29105"/>
    </cofactor>
    <text evidence="10 11">Binds 2 Zn(2+) ions per subunit.</text>
</comment>
<feature type="binding site" description="via carbamate group" evidence="10">
    <location>
        <position position="105"/>
    </location>
    <ligand>
        <name>Zn(2+)</name>
        <dbReference type="ChEBI" id="CHEBI:29105"/>
        <label>1</label>
    </ligand>
</feature>
<evidence type="ECO:0000256" key="9">
    <source>
        <dbReference type="ARBA" id="ARBA00048492"/>
    </source>
</evidence>
<dbReference type="SUPFAM" id="SSF51556">
    <property type="entry name" value="Metallo-dependent hydrolases"/>
    <property type="match status" value="1"/>
</dbReference>
<dbReference type="UniPathway" id="UPA00070">
    <property type="reaction ID" value="UER00117"/>
</dbReference>
<feature type="binding site" evidence="10">
    <location>
        <position position="20"/>
    </location>
    <ligand>
        <name>Zn(2+)</name>
        <dbReference type="ChEBI" id="CHEBI:29105"/>
        <label>1</label>
    </ligand>
</feature>
<keyword evidence="7 10" id="KW-0862">Zinc</keyword>
<dbReference type="AlphaFoldDB" id="A0A1H6M962"/>
<dbReference type="InterPro" id="IPR032466">
    <property type="entry name" value="Metal_Hydrolase"/>
</dbReference>
<sequence length="349" mass="38441">MIFEQMKQQQITLIKPDDWHLHVRNGEALKSVIGMSAKQMGRAIIMPNLNPPVTDANGANAYQEEILSALPKDSTFKPLMALYLTDNTTSEVITRAYNAGVVAAKLYPAGATINSDSGVSNIKNIYRSLETMQKLGMLLLVHGEVTRSEVDIFDREAVFIDEVLSQTVNDFPKLKIVFEHITTKNAVDFVRESGDRVAATITPQHLLNNRNDMLVGGIKPHTYCLPVLKRAEHQRALVEVATSGNPRFFLGTDSAPHAKTDKESSCGCAGVFSAPHAIELYAQAFDQAGAIDKLEGFASKFGADFYGLAYNTSTITLKKQDWIVPASYPFISGDIVPFMAEKMLNWKVV</sequence>
<feature type="binding site" evidence="10">
    <location>
        <begin position="22"/>
        <end position="24"/>
    </location>
    <ligand>
        <name>substrate</name>
    </ligand>
</feature>
<dbReference type="GO" id="GO:0006207">
    <property type="term" value="P:'de novo' pyrimidine nucleobase biosynthetic process"/>
    <property type="evidence" value="ECO:0007669"/>
    <property type="project" value="TreeGrafter"/>
</dbReference>
<dbReference type="PROSITE" id="PS00483">
    <property type="entry name" value="DIHYDROOROTASE_2"/>
    <property type="match status" value="1"/>
</dbReference>
<feature type="binding site" evidence="10">
    <location>
        <position position="269"/>
    </location>
    <ligand>
        <name>substrate</name>
    </ligand>
</feature>
<feature type="binding site" evidence="10">
    <location>
        <position position="180"/>
    </location>
    <ligand>
        <name>Zn(2+)</name>
        <dbReference type="ChEBI" id="CHEBI:29105"/>
        <label>2</label>
    </ligand>
</feature>
<evidence type="ECO:0000313" key="15">
    <source>
        <dbReference type="Proteomes" id="UP000198559"/>
    </source>
</evidence>
<organism evidence="14 15">
    <name type="scientific">Bathymodiolus azoricus thioautotrophic gill symbiont</name>
    <dbReference type="NCBI Taxonomy" id="235205"/>
    <lineage>
        <taxon>Bacteria</taxon>
        <taxon>Pseudomonadati</taxon>
        <taxon>Pseudomonadota</taxon>
        <taxon>Gammaproteobacteria</taxon>
        <taxon>sulfur-oxidizing symbionts</taxon>
    </lineage>
</organism>
<dbReference type="PANTHER" id="PTHR43137">
    <property type="entry name" value="DIHYDROOROTASE"/>
    <property type="match status" value="1"/>
</dbReference>
<dbReference type="Pfam" id="PF01979">
    <property type="entry name" value="Amidohydro_1"/>
    <property type="match status" value="1"/>
</dbReference>
<dbReference type="EMBL" id="CVUD02000250">
    <property type="protein sequence ID" value="SEH94078.1"/>
    <property type="molecule type" value="Genomic_DNA"/>
</dbReference>
<feature type="binding site" evidence="10">
    <location>
        <position position="257"/>
    </location>
    <ligand>
        <name>substrate</name>
    </ligand>
</feature>
<evidence type="ECO:0000256" key="7">
    <source>
        <dbReference type="ARBA" id="ARBA00022833"/>
    </source>
</evidence>
<evidence type="ECO:0000256" key="3">
    <source>
        <dbReference type="ARBA" id="ARBA00005631"/>
    </source>
</evidence>
<evidence type="ECO:0000256" key="4">
    <source>
        <dbReference type="ARBA" id="ARBA00012860"/>
    </source>
</evidence>
<evidence type="ECO:0000313" key="13">
    <source>
        <dbReference type="EMBL" id="SEH59175.1"/>
    </source>
</evidence>
<comment type="function">
    <text evidence="1 10">Catalyzes the reversible cyclization of carbamoyl aspartate to dihydroorotate.</text>
</comment>
<evidence type="ECO:0000256" key="10">
    <source>
        <dbReference type="HAMAP-Rule" id="MF_00219"/>
    </source>
</evidence>
<feature type="active site" evidence="10">
    <location>
        <position position="253"/>
    </location>
</feature>
<evidence type="ECO:0000256" key="5">
    <source>
        <dbReference type="ARBA" id="ARBA00022723"/>
    </source>
</evidence>